<feature type="compositionally biased region" description="Polar residues" evidence="1">
    <location>
        <begin position="1104"/>
        <end position="1114"/>
    </location>
</feature>
<feature type="region of interest" description="Disordered" evidence="1">
    <location>
        <begin position="382"/>
        <end position="418"/>
    </location>
</feature>
<proteinExistence type="predicted"/>
<feature type="compositionally biased region" description="Basic residues" evidence="1">
    <location>
        <begin position="751"/>
        <end position="760"/>
    </location>
</feature>
<feature type="compositionally biased region" description="Basic and acidic residues" evidence="1">
    <location>
        <begin position="1246"/>
        <end position="1258"/>
    </location>
</feature>
<evidence type="ECO:0008006" key="4">
    <source>
        <dbReference type="Google" id="ProtNLM"/>
    </source>
</evidence>
<keyword evidence="3" id="KW-1185">Reference proteome</keyword>
<feature type="compositionally biased region" description="Polar residues" evidence="1">
    <location>
        <begin position="202"/>
        <end position="212"/>
    </location>
</feature>
<feature type="compositionally biased region" description="Low complexity" evidence="1">
    <location>
        <begin position="386"/>
        <end position="418"/>
    </location>
</feature>
<reference evidence="2" key="2">
    <citation type="submission" date="2025-05" db="UniProtKB">
        <authorList>
            <consortium name="Ensembl"/>
        </authorList>
    </citation>
    <scope>IDENTIFICATION</scope>
    <source>
        <strain evidence="2">Hd-rR</strain>
    </source>
</reference>
<feature type="compositionally biased region" description="Basic and acidic residues" evidence="1">
    <location>
        <begin position="797"/>
        <end position="825"/>
    </location>
</feature>
<feature type="compositionally biased region" description="Basic residues" evidence="1">
    <location>
        <begin position="219"/>
        <end position="229"/>
    </location>
</feature>
<reference evidence="2 3" key="1">
    <citation type="journal article" date="2007" name="Nature">
        <title>The medaka draft genome and insights into vertebrate genome evolution.</title>
        <authorList>
            <person name="Kasahara M."/>
            <person name="Naruse K."/>
            <person name="Sasaki S."/>
            <person name="Nakatani Y."/>
            <person name="Qu W."/>
            <person name="Ahsan B."/>
            <person name="Yamada T."/>
            <person name="Nagayasu Y."/>
            <person name="Doi K."/>
            <person name="Kasai Y."/>
            <person name="Jindo T."/>
            <person name="Kobayashi D."/>
            <person name="Shimada A."/>
            <person name="Toyoda A."/>
            <person name="Kuroki Y."/>
            <person name="Fujiyama A."/>
            <person name="Sasaki T."/>
            <person name="Shimizu A."/>
            <person name="Asakawa S."/>
            <person name="Shimizu N."/>
            <person name="Hashimoto S."/>
            <person name="Yang J."/>
            <person name="Lee Y."/>
            <person name="Matsushima K."/>
            <person name="Sugano S."/>
            <person name="Sakaizumi M."/>
            <person name="Narita T."/>
            <person name="Ohishi K."/>
            <person name="Haga S."/>
            <person name="Ohta F."/>
            <person name="Nomoto H."/>
            <person name="Nogata K."/>
            <person name="Morishita T."/>
            <person name="Endo T."/>
            <person name="Shin-I T."/>
            <person name="Takeda H."/>
            <person name="Morishita S."/>
            <person name="Kohara Y."/>
        </authorList>
    </citation>
    <scope>NUCLEOTIDE SEQUENCE [LARGE SCALE GENOMIC DNA]</scope>
    <source>
        <strain evidence="2 3">Hd-rR</strain>
    </source>
</reference>
<name>A0A3B3I2H0_ORYLA</name>
<feature type="compositionally biased region" description="Basic and acidic residues" evidence="1">
    <location>
        <begin position="594"/>
        <end position="622"/>
    </location>
</feature>
<feature type="compositionally biased region" description="Polar residues" evidence="1">
    <location>
        <begin position="539"/>
        <end position="567"/>
    </location>
</feature>
<feature type="compositionally biased region" description="Polar residues" evidence="1">
    <location>
        <begin position="1396"/>
        <end position="1407"/>
    </location>
</feature>
<evidence type="ECO:0000313" key="3">
    <source>
        <dbReference type="Proteomes" id="UP000001038"/>
    </source>
</evidence>
<feature type="compositionally biased region" description="Basic and acidic residues" evidence="1">
    <location>
        <begin position="673"/>
        <end position="685"/>
    </location>
</feature>
<dbReference type="Bgee" id="ENSORLG00000023267">
    <property type="expression patterns" value="Expressed in pharyngeal gill and 14 other cell types or tissues"/>
</dbReference>
<feature type="region of interest" description="Disordered" evidence="1">
    <location>
        <begin position="166"/>
        <end position="230"/>
    </location>
</feature>
<feature type="compositionally biased region" description="Pro residues" evidence="1">
    <location>
        <begin position="1138"/>
        <end position="1152"/>
    </location>
</feature>
<evidence type="ECO:0000313" key="2">
    <source>
        <dbReference type="Ensembl" id="ENSORLP00000038314.1"/>
    </source>
</evidence>
<feature type="compositionally biased region" description="Pro residues" evidence="1">
    <location>
        <begin position="975"/>
        <end position="990"/>
    </location>
</feature>
<dbReference type="Ensembl" id="ENSORLT00000027927.1">
    <property type="protein sequence ID" value="ENSORLP00000031880.1"/>
    <property type="gene ID" value="ENSORLG00000023267.1"/>
</dbReference>
<accession>A0A3B3I2H0</accession>
<feature type="region of interest" description="Disordered" evidence="1">
    <location>
        <begin position="868"/>
        <end position="950"/>
    </location>
</feature>
<feature type="region of interest" description="Disordered" evidence="1">
    <location>
        <begin position="49"/>
        <end position="112"/>
    </location>
</feature>
<dbReference type="GeneTree" id="ENSGT00940000170349"/>
<feature type="region of interest" description="Disordered" evidence="1">
    <location>
        <begin position="966"/>
        <end position="1371"/>
    </location>
</feature>
<feature type="compositionally biased region" description="Polar residues" evidence="1">
    <location>
        <begin position="631"/>
        <end position="650"/>
    </location>
</feature>
<feature type="compositionally biased region" description="Polar residues" evidence="1">
    <location>
        <begin position="1351"/>
        <end position="1371"/>
    </location>
</feature>
<dbReference type="Ensembl" id="ENSORLT00000043374.1">
    <property type="protein sequence ID" value="ENSORLP00000038314.1"/>
    <property type="gene ID" value="ENSORLG00000023267.1"/>
</dbReference>
<feature type="region of interest" description="Disordered" evidence="1">
    <location>
        <begin position="1387"/>
        <end position="1466"/>
    </location>
</feature>
<dbReference type="GO" id="GO:0030154">
    <property type="term" value="P:cell differentiation"/>
    <property type="evidence" value="ECO:0000318"/>
    <property type="project" value="GO_Central"/>
</dbReference>
<dbReference type="Proteomes" id="UP000001038">
    <property type="component" value="Chromosome 22"/>
</dbReference>
<gene>
    <name evidence="2" type="primary">si:dkey-157l19.2</name>
</gene>
<dbReference type="PANTHER" id="PTHR23039">
    <property type="entry name" value="NANCE-HORAN SYNDROME PROTEIN"/>
    <property type="match status" value="1"/>
</dbReference>
<organism evidence="2 3">
    <name type="scientific">Oryzias latipes</name>
    <name type="common">Japanese rice fish</name>
    <name type="synonym">Japanese killifish</name>
    <dbReference type="NCBI Taxonomy" id="8090"/>
    <lineage>
        <taxon>Eukaryota</taxon>
        <taxon>Metazoa</taxon>
        <taxon>Chordata</taxon>
        <taxon>Craniata</taxon>
        <taxon>Vertebrata</taxon>
        <taxon>Euteleostomi</taxon>
        <taxon>Actinopterygii</taxon>
        <taxon>Neopterygii</taxon>
        <taxon>Teleostei</taxon>
        <taxon>Neoteleostei</taxon>
        <taxon>Acanthomorphata</taxon>
        <taxon>Ovalentaria</taxon>
        <taxon>Atherinomorphae</taxon>
        <taxon>Beloniformes</taxon>
        <taxon>Adrianichthyidae</taxon>
        <taxon>Oryziinae</taxon>
        <taxon>Oryzias</taxon>
    </lineage>
</organism>
<feature type="compositionally biased region" description="Basic residues" evidence="1">
    <location>
        <begin position="83"/>
        <end position="92"/>
    </location>
</feature>
<dbReference type="Ensembl" id="ENSORLT00000037775.1">
    <property type="protein sequence ID" value="ENSORLP00000042170.1"/>
    <property type="gene ID" value="ENSORLG00000023267.1"/>
</dbReference>
<feature type="compositionally biased region" description="Polar residues" evidence="1">
    <location>
        <begin position="1157"/>
        <end position="1175"/>
    </location>
</feature>
<feature type="compositionally biased region" description="Low complexity" evidence="1">
    <location>
        <begin position="63"/>
        <end position="76"/>
    </location>
</feature>
<dbReference type="PANTHER" id="PTHR23039:SF6">
    <property type="entry name" value="SIMILAR TO MKIAA1522 PROTEIN"/>
    <property type="match status" value="1"/>
</dbReference>
<feature type="compositionally biased region" description="Polar residues" evidence="1">
    <location>
        <begin position="761"/>
        <end position="773"/>
    </location>
</feature>
<feature type="compositionally biased region" description="Low complexity" evidence="1">
    <location>
        <begin position="1013"/>
        <end position="1026"/>
    </location>
</feature>
<feature type="compositionally biased region" description="Polar residues" evidence="1">
    <location>
        <begin position="1259"/>
        <end position="1272"/>
    </location>
</feature>
<evidence type="ECO:0000256" key="1">
    <source>
        <dbReference type="SAM" id="MobiDB-lite"/>
    </source>
</evidence>
<feature type="compositionally biased region" description="Polar residues" evidence="1">
    <location>
        <begin position="889"/>
        <end position="902"/>
    </location>
</feature>
<feature type="compositionally biased region" description="Low complexity" evidence="1">
    <location>
        <begin position="184"/>
        <end position="201"/>
    </location>
</feature>
<feature type="compositionally biased region" description="Polar residues" evidence="1">
    <location>
        <begin position="1305"/>
        <end position="1320"/>
    </location>
</feature>
<protein>
    <recommendedName>
        <fullName evidence="4">KIAA1522</fullName>
    </recommendedName>
</protein>
<feature type="compositionally biased region" description="Pro residues" evidence="1">
    <location>
        <begin position="710"/>
        <end position="724"/>
    </location>
</feature>
<feature type="compositionally biased region" description="Polar residues" evidence="1">
    <location>
        <begin position="575"/>
        <end position="585"/>
    </location>
</feature>
<sequence length="1494" mass="160705">MSNRDSLGFGDLLPQDVVNIFVREKNGKRGRKKRTRSLGRAFGWLKRRKSRKLSANGQGPGLGPALDLALDGLSAGQQGGNKGGHKSTRHAHPQGNSHAVSKRENEDQTLAPPPFLENVFVEASRPKYLEDLHSEALEGLKLMQQEESSKGVEYQDNESTISTVTTQTDGESAGFVTDSTLPDSSSVVSAQSSVSAMSSRSGLTRQESTFRPLNSGKKEKGKKRRRQRRTIVGIPHHVQRELGLDRTGWMLNPPLQEEHLYNGETDNGFTSDDQQNAESTEEAATSITAVKNLQPLSKDNVEQLGATLAGHGDDLTLLHRFNSGLTRGQRPQSLAVPWMTTASGNQKLSPGAVMSMSPQAAYMSKIIPNAVLPPSIEVVEISRGQSRSSVRTVTKSSLVVSSPNSSRPSSRASSSRSTLSNITSASRCILPSTSGSSLWSNSESSETLVSDTSTIFSSSTAQQNKSPYGEASAKEDKVGPISSNYSQNGKIVLKGGEKNAQFGRSMSIKKPKRAPPPPSRSYSLHNKIKRRSRDLMELQPSTSGRPSFQSEENNNIIGLSSVPSKNGDSPGYHGDTSSLDESSASVVFPFIKPHSQEPKTEVRVEVEKVSKEVPREKQENKRNKTRPPPTGSSKQEPTPLQVSKEVQGSSTKHKKSIFAKWFSGSHSPAVPKAEAKVQEKPKLTEELNPEAGTASTHPSVRTLRDLFNIPPSPKVHAPPPPPPEVWAHSKRTFELIFGPPAPIDPAAIIKKNPKDRRHQRQSSSVSTEGSTKGSVVERKHKNPAEKLEASDNQSFQESRDLRTECDDKKNNEELEQNEGLKEKDEKVRVGDVLNGMLVKVIERRQRTEENQNVFIEGKSSVGELPAPTIVSISSSSPPPESHLPHHPCTGQTMDATSGQVVSPESFWPPPPPPLTQIGISGSDEADLPLPPPPLFGEEGLSSPSPPEAKAAHVDVITAKPKNLCPPEEVMLSPLKIPPPPSYTAPPPPAEVSPQHEVVPAPKSEALPGKEVTTLATAAEEASLPPAVEAFHPLPDKVAAPPSQEDAFQAITQAAPESKLTPPQSVPPPPSSLSQQQEEIPLEQEGDSSNSFPPQIIPPPLNPPVQTVSEITSASDEPPPSPPCDFRNSPVPKYVEEPAPSPPQSIPLPPPLPESGLVSTKLQSSPVSQEDQSQKQMAAAALPEEPSSHITPSLLNAVKLRSVSCSPEPPEARQQTSDSHKEASPIITQTLLQTVKLRSVNNSPEPPEAKDQPETEVKLNQEQPESQAPTSSAPADPPQKPVRRSLILGASTSPSPPVDAAPQPTLPTSQSVSAPEATTVSIAKPSPPVAACRSMNLQEAIRMRTAARSKENPSSSLNLHPTSPSNLQKSPTSTANFIFSKINKKAEDKTVLETKIQPRNQEVSSVTKIPSVEEPVKKEAKVPPPVAKKPRTESKGAEINEDTEQTAGQEAQKGVKGKRIQISDGDPPLTSTVILGAKLANIQTSWVSVLTFLQA</sequence>
<feature type="region of interest" description="Disordered" evidence="1">
    <location>
        <begin position="458"/>
        <end position="825"/>
    </location>
</feature>